<evidence type="ECO:0000313" key="3">
    <source>
        <dbReference type="Proteomes" id="UP000254968"/>
    </source>
</evidence>
<dbReference type="EMBL" id="UGNV01000001">
    <property type="protein sequence ID" value="STX28464.1"/>
    <property type="molecule type" value="Genomic_DNA"/>
</dbReference>
<dbReference type="Gene3D" id="3.40.50.150">
    <property type="entry name" value="Vaccinia Virus protein VP39"/>
    <property type="match status" value="1"/>
</dbReference>
<feature type="domain" description="Methyltransferase type 11" evidence="1">
    <location>
        <begin position="45"/>
        <end position="137"/>
    </location>
</feature>
<dbReference type="PANTHER" id="PTHR43861">
    <property type="entry name" value="TRANS-ACONITATE 2-METHYLTRANSFERASE-RELATED"/>
    <property type="match status" value="1"/>
</dbReference>
<proteinExistence type="predicted"/>
<dbReference type="Pfam" id="PF08241">
    <property type="entry name" value="Methyltransf_11"/>
    <property type="match status" value="1"/>
</dbReference>
<keyword evidence="2" id="KW-0489">Methyltransferase</keyword>
<protein>
    <submittedName>
        <fullName evidence="2">Methyltransferase</fullName>
    </submittedName>
</protein>
<dbReference type="CDD" id="cd02440">
    <property type="entry name" value="AdoMet_MTases"/>
    <property type="match status" value="1"/>
</dbReference>
<dbReference type="InterPro" id="IPR029063">
    <property type="entry name" value="SAM-dependent_MTases_sf"/>
</dbReference>
<dbReference type="AlphaFoldDB" id="A0A378I7T8"/>
<dbReference type="OrthoDB" id="9791837at2"/>
<dbReference type="SUPFAM" id="SSF53335">
    <property type="entry name" value="S-adenosyl-L-methionine-dependent methyltransferases"/>
    <property type="match status" value="1"/>
</dbReference>
<organism evidence="2 3">
    <name type="scientific">Legionella beliardensis</name>
    <dbReference type="NCBI Taxonomy" id="91822"/>
    <lineage>
        <taxon>Bacteria</taxon>
        <taxon>Pseudomonadati</taxon>
        <taxon>Pseudomonadota</taxon>
        <taxon>Gammaproteobacteria</taxon>
        <taxon>Legionellales</taxon>
        <taxon>Legionellaceae</taxon>
        <taxon>Legionella</taxon>
    </lineage>
</organism>
<keyword evidence="3" id="KW-1185">Reference proteome</keyword>
<dbReference type="GO" id="GO:0032259">
    <property type="term" value="P:methylation"/>
    <property type="evidence" value="ECO:0007669"/>
    <property type="project" value="UniProtKB-KW"/>
</dbReference>
<dbReference type="InterPro" id="IPR013216">
    <property type="entry name" value="Methyltransf_11"/>
</dbReference>
<evidence type="ECO:0000259" key="1">
    <source>
        <dbReference type="Pfam" id="PF08241"/>
    </source>
</evidence>
<dbReference type="GO" id="GO:0008757">
    <property type="term" value="F:S-adenosylmethionine-dependent methyltransferase activity"/>
    <property type="evidence" value="ECO:0007669"/>
    <property type="project" value="InterPro"/>
</dbReference>
<name>A0A378I7T8_9GAMM</name>
<keyword evidence="2" id="KW-0808">Transferase</keyword>
<evidence type="ECO:0000313" key="2">
    <source>
        <dbReference type="EMBL" id="STX28464.1"/>
    </source>
</evidence>
<sequence>MPRRWNNAANLRKRQIESGLDITFSCIFMPIFVKLIKEAKPHKVLEIGAGTGHISKELSKFDFEIVALEPSDGMYKVANQVLLDSGVSLLRSQIEDLDSSKKFEVIFSHMVAHVIDNIDEFFKNISMHLYPNSTFIFSIPHPCFYNSYKKILDDNTYNYMNEISQEISFSISKDKENLITNVPYHHRPLSFYINTLSKNKLILKKLVEIYPTDEIQMLYGSFWHEPRYCLFICEN</sequence>
<dbReference type="RefSeq" id="WP_115302209.1">
    <property type="nucleotide sequence ID" value="NZ_CAAAHO010000001.1"/>
</dbReference>
<accession>A0A378I7T8</accession>
<dbReference type="Proteomes" id="UP000254968">
    <property type="component" value="Unassembled WGS sequence"/>
</dbReference>
<reference evidence="2 3" key="1">
    <citation type="submission" date="2018-06" db="EMBL/GenBank/DDBJ databases">
        <authorList>
            <consortium name="Pathogen Informatics"/>
            <person name="Doyle S."/>
        </authorList>
    </citation>
    <scope>NUCLEOTIDE SEQUENCE [LARGE SCALE GENOMIC DNA]</scope>
    <source>
        <strain evidence="2 3">NCTC13315</strain>
    </source>
</reference>
<gene>
    <name evidence="2" type="ORF">NCTC13315_00994</name>
</gene>